<dbReference type="EMBL" id="CP061035">
    <property type="protein sequence ID" value="QQV78620.1"/>
    <property type="molecule type" value="Genomic_DNA"/>
</dbReference>
<name>A0A974NXC8_9SPHN</name>
<dbReference type="PANTHER" id="PTHR22935:SF95">
    <property type="entry name" value="BETA-LACTAMASE-LIKE 1-RELATED"/>
    <property type="match status" value="1"/>
</dbReference>
<dbReference type="InterPro" id="IPR001466">
    <property type="entry name" value="Beta-lactam-related"/>
</dbReference>
<dbReference type="RefSeq" id="WP_202095646.1">
    <property type="nucleotide sequence ID" value="NZ_CP061035.1"/>
</dbReference>
<dbReference type="Pfam" id="PF00144">
    <property type="entry name" value="Beta-lactamase"/>
    <property type="match status" value="1"/>
</dbReference>
<evidence type="ECO:0000313" key="3">
    <source>
        <dbReference type="EMBL" id="QQV78620.1"/>
    </source>
</evidence>
<dbReference type="Gene3D" id="3.40.710.10">
    <property type="entry name" value="DD-peptidase/beta-lactamase superfamily"/>
    <property type="match status" value="1"/>
</dbReference>
<proteinExistence type="inferred from homology"/>
<dbReference type="Proteomes" id="UP000595894">
    <property type="component" value="Chromosome"/>
</dbReference>
<dbReference type="InterPro" id="IPR012338">
    <property type="entry name" value="Beta-lactam/transpept-like"/>
</dbReference>
<evidence type="ECO:0000313" key="4">
    <source>
        <dbReference type="Proteomes" id="UP000595894"/>
    </source>
</evidence>
<dbReference type="SUPFAM" id="SSF56601">
    <property type="entry name" value="beta-lactamase/transpeptidase-like"/>
    <property type="match status" value="1"/>
</dbReference>
<gene>
    <name evidence="3" type="ORF">H5J25_08460</name>
</gene>
<accession>A0A974NXC8</accession>
<dbReference type="KEGG" id="sari:H5J25_08460"/>
<dbReference type="AlphaFoldDB" id="A0A974NXC8"/>
<comment type="similarity">
    <text evidence="1">Belongs to the beta-lactamase family.</text>
</comment>
<keyword evidence="3" id="KW-0378">Hydrolase</keyword>
<protein>
    <submittedName>
        <fullName evidence="3">Serine hydrolase</fullName>
    </submittedName>
</protein>
<organism evidence="3 4">
    <name type="scientific">Sphingomonas aliaeris</name>
    <dbReference type="NCBI Taxonomy" id="2759526"/>
    <lineage>
        <taxon>Bacteria</taxon>
        <taxon>Pseudomonadati</taxon>
        <taxon>Pseudomonadota</taxon>
        <taxon>Alphaproteobacteria</taxon>
        <taxon>Sphingomonadales</taxon>
        <taxon>Sphingomonadaceae</taxon>
        <taxon>Sphingomonas</taxon>
    </lineage>
</organism>
<dbReference type="InterPro" id="IPR051478">
    <property type="entry name" value="Beta-lactamase-like_AB/R"/>
</dbReference>
<keyword evidence="4" id="KW-1185">Reference proteome</keyword>
<sequence>MEMGAGYDRAMREMIWQPLGMTATTFDFGEALRGNVASPHADDVDGKPSAGAWSLNDSIYFARPAGGAWSTTHDMALYALNELNEGKLASGKQLVAPANLLERRFRGVPYAEGTTYGMGLENNERYGVRVVHHGGSMAGYKSDWLVIPEAGIGAVLLTNSDNGRPLLASFLRRILEVVYDGKPEAVGDIAGVVKSLRADEAEERSHLQVPADPAATARLAPRYTSPDLGTITVRPGKAGPVFDFGSFSSRMVTRKNPDGSTSFVMADPGLVGWPLIVKPGDRFDALVMRDAQHEYVYTPQP</sequence>
<dbReference type="PANTHER" id="PTHR22935">
    <property type="entry name" value="PENICILLIN-BINDING PROTEIN"/>
    <property type="match status" value="1"/>
</dbReference>
<dbReference type="GO" id="GO:0016787">
    <property type="term" value="F:hydrolase activity"/>
    <property type="evidence" value="ECO:0007669"/>
    <property type="project" value="UniProtKB-KW"/>
</dbReference>
<evidence type="ECO:0000256" key="1">
    <source>
        <dbReference type="ARBA" id="ARBA00038473"/>
    </source>
</evidence>
<feature type="domain" description="Beta-lactamase-related" evidence="2">
    <location>
        <begin position="5"/>
        <end position="165"/>
    </location>
</feature>
<reference evidence="4" key="1">
    <citation type="submission" date="2020-09" db="EMBL/GenBank/DDBJ databases">
        <title>Sphingomonas sp., a new species isolated from pork steak.</title>
        <authorList>
            <person name="Heidler von Heilborn D."/>
        </authorList>
    </citation>
    <scope>NUCLEOTIDE SEQUENCE [LARGE SCALE GENOMIC DNA]</scope>
</reference>
<evidence type="ECO:0000259" key="2">
    <source>
        <dbReference type="Pfam" id="PF00144"/>
    </source>
</evidence>